<dbReference type="CDD" id="cd15482">
    <property type="entry name" value="Sialidase_non-viral"/>
    <property type="match status" value="1"/>
</dbReference>
<protein>
    <recommendedName>
        <fullName evidence="2">Sialidase domain-containing protein</fullName>
    </recommendedName>
</protein>
<reference evidence="1" key="1">
    <citation type="submission" date="2018-05" db="EMBL/GenBank/DDBJ databases">
        <authorList>
            <person name="Lanie J.A."/>
            <person name="Ng W.-L."/>
            <person name="Kazmierczak K.M."/>
            <person name="Andrzejewski T.M."/>
            <person name="Davidsen T.M."/>
            <person name="Wayne K.J."/>
            <person name="Tettelin H."/>
            <person name="Glass J.I."/>
            <person name="Rusch D."/>
            <person name="Podicherti R."/>
            <person name="Tsui H.-C.T."/>
            <person name="Winkler M.E."/>
        </authorList>
    </citation>
    <scope>NUCLEOTIDE SEQUENCE</scope>
</reference>
<sequence>MSWNVIEHTTIYKERGLYSAHPTLVRAPDGDLLTFFHRSPDHQYSRHSHPLFDVRMCRSSDGGETWSPPRYVTSDPLGGILDFGTHTLADGSIFLHAS</sequence>
<dbReference type="SUPFAM" id="SSF50939">
    <property type="entry name" value="Sialidases"/>
    <property type="match status" value="1"/>
</dbReference>
<gene>
    <name evidence="1" type="ORF">METZ01_LOCUS415003</name>
</gene>
<evidence type="ECO:0008006" key="2">
    <source>
        <dbReference type="Google" id="ProtNLM"/>
    </source>
</evidence>
<dbReference type="EMBL" id="UINC01162406">
    <property type="protein sequence ID" value="SVD62149.1"/>
    <property type="molecule type" value="Genomic_DNA"/>
</dbReference>
<accession>A0A382WU54</accession>
<organism evidence="1">
    <name type="scientific">marine metagenome</name>
    <dbReference type="NCBI Taxonomy" id="408172"/>
    <lineage>
        <taxon>unclassified sequences</taxon>
        <taxon>metagenomes</taxon>
        <taxon>ecological metagenomes</taxon>
    </lineage>
</organism>
<dbReference type="AlphaFoldDB" id="A0A382WU54"/>
<dbReference type="InterPro" id="IPR036278">
    <property type="entry name" value="Sialidase_sf"/>
</dbReference>
<name>A0A382WU54_9ZZZZ</name>
<evidence type="ECO:0000313" key="1">
    <source>
        <dbReference type="EMBL" id="SVD62149.1"/>
    </source>
</evidence>
<feature type="non-terminal residue" evidence="1">
    <location>
        <position position="98"/>
    </location>
</feature>
<proteinExistence type="predicted"/>
<dbReference type="Gene3D" id="2.120.10.10">
    <property type="match status" value="1"/>
</dbReference>